<name>A0A1T4PCQ7_9BACT</name>
<organism evidence="2 3">
    <name type="scientific">Trichlorobacter thiogenes</name>
    <dbReference type="NCBI Taxonomy" id="115783"/>
    <lineage>
        <taxon>Bacteria</taxon>
        <taxon>Pseudomonadati</taxon>
        <taxon>Thermodesulfobacteriota</taxon>
        <taxon>Desulfuromonadia</taxon>
        <taxon>Geobacterales</taxon>
        <taxon>Geobacteraceae</taxon>
        <taxon>Trichlorobacter</taxon>
    </lineage>
</organism>
<evidence type="ECO:0000313" key="2">
    <source>
        <dbReference type="EMBL" id="SJZ89365.1"/>
    </source>
</evidence>
<protein>
    <submittedName>
        <fullName evidence="2">Uncharacterized protein</fullName>
    </submittedName>
</protein>
<gene>
    <name evidence="2" type="ORF">SAMN02745119_01943</name>
</gene>
<feature type="signal peptide" evidence="1">
    <location>
        <begin position="1"/>
        <end position="25"/>
    </location>
</feature>
<dbReference type="AlphaFoldDB" id="A0A1T4PCQ7"/>
<dbReference type="EMBL" id="FUWR01000009">
    <property type="protein sequence ID" value="SJZ89365.1"/>
    <property type="molecule type" value="Genomic_DNA"/>
</dbReference>
<dbReference type="Proteomes" id="UP000190102">
    <property type="component" value="Unassembled WGS sequence"/>
</dbReference>
<keyword evidence="1" id="KW-0732">Signal</keyword>
<reference evidence="3" key="1">
    <citation type="submission" date="2017-02" db="EMBL/GenBank/DDBJ databases">
        <authorList>
            <person name="Varghese N."/>
            <person name="Submissions S."/>
        </authorList>
    </citation>
    <scope>NUCLEOTIDE SEQUENCE [LARGE SCALE GENOMIC DNA]</scope>
    <source>
        <strain evidence="3">ATCC BAA-34</strain>
    </source>
</reference>
<dbReference type="RefSeq" id="WP_078790229.1">
    <property type="nucleotide sequence ID" value="NZ_FUWR01000009.1"/>
</dbReference>
<sequence length="215" mass="21852">MKKTRSMVMGAAVLAALALPMVAGAANKLVVNGTDGTTPKMVVTDTGYVGVGTSAPGSSITVTGAVARDAQLYMQQNSPTALALGASGAGLLLHYNQNSGLPPAGTRLGYILFGGMDGATQKNPAGIVGYSEGTWASGGVTGAGFYFATTAADSTSRLERLRIAGDGRIRLSNQPAAPANNATCTAGDLVLDAANAYLYLCTATNTWKRMSFTAY</sequence>
<proteinExistence type="predicted"/>
<dbReference type="STRING" id="115783.SAMN02745119_01943"/>
<keyword evidence="3" id="KW-1185">Reference proteome</keyword>
<evidence type="ECO:0000256" key="1">
    <source>
        <dbReference type="SAM" id="SignalP"/>
    </source>
</evidence>
<accession>A0A1T4PCQ7</accession>
<evidence type="ECO:0000313" key="3">
    <source>
        <dbReference type="Proteomes" id="UP000190102"/>
    </source>
</evidence>
<feature type="chain" id="PRO_5010560511" evidence="1">
    <location>
        <begin position="26"/>
        <end position="215"/>
    </location>
</feature>
<dbReference type="OrthoDB" id="5397220at2"/>